<evidence type="ECO:0000256" key="4">
    <source>
        <dbReference type="ARBA" id="ARBA00022917"/>
    </source>
</evidence>
<dbReference type="NCBIfam" id="TIGR00496">
    <property type="entry name" value="frr"/>
    <property type="match status" value="1"/>
</dbReference>
<keyword evidence="3 6" id="KW-0963">Cytoplasm</keyword>
<dbReference type="PANTHER" id="PTHR20982:SF3">
    <property type="entry name" value="MITOCHONDRIAL RIBOSOME RECYCLING FACTOR PSEUDO 1"/>
    <property type="match status" value="1"/>
</dbReference>
<protein>
    <recommendedName>
        <fullName evidence="6">Ribosome-recycling factor</fullName>
        <shortName evidence="6">RRF</shortName>
    </recommendedName>
    <alternativeName>
        <fullName evidence="6">Ribosome-releasing factor</fullName>
    </alternativeName>
</protein>
<keyword evidence="4 6" id="KW-0648">Protein biosynthesis</keyword>
<dbReference type="SUPFAM" id="SSF55194">
    <property type="entry name" value="Ribosome recycling factor, RRF"/>
    <property type="match status" value="1"/>
</dbReference>
<accession>A0A0F5MN22</accession>
<reference evidence="8 9" key="1">
    <citation type="submission" date="2015-02" db="EMBL/GenBank/DDBJ databases">
        <title>Single cell genomics of a rare environmental alphaproteobacterium provides unique insights into Rickettsiaceae evolution.</title>
        <authorList>
            <person name="Martijn J."/>
            <person name="Schulz F."/>
            <person name="Zaremba-Niedzwiedzka K."/>
            <person name="Viklund J."/>
            <person name="Stepanauskas R."/>
            <person name="Andersson S.G.E."/>
            <person name="Horn M."/>
            <person name="Guy L."/>
            <person name="Ettema T.J.G."/>
        </authorList>
    </citation>
    <scope>NUCLEOTIDE SEQUENCE [LARGE SCALE GENOMIC DNA]</scope>
    <source>
        <strain evidence="8 9">SCGC AAA041-L04</strain>
    </source>
</reference>
<dbReference type="Gene3D" id="1.10.132.20">
    <property type="entry name" value="Ribosome-recycling factor"/>
    <property type="match status" value="1"/>
</dbReference>
<dbReference type="CDD" id="cd00520">
    <property type="entry name" value="RRF"/>
    <property type="match status" value="1"/>
</dbReference>
<dbReference type="GO" id="GO:0043023">
    <property type="term" value="F:ribosomal large subunit binding"/>
    <property type="evidence" value="ECO:0007669"/>
    <property type="project" value="TreeGrafter"/>
</dbReference>
<dbReference type="InterPro" id="IPR002661">
    <property type="entry name" value="Ribosome_recyc_fac"/>
</dbReference>
<evidence type="ECO:0000313" key="9">
    <source>
        <dbReference type="Proteomes" id="UP000033358"/>
    </source>
</evidence>
<evidence type="ECO:0000256" key="2">
    <source>
        <dbReference type="ARBA" id="ARBA00005912"/>
    </source>
</evidence>
<evidence type="ECO:0000259" key="7">
    <source>
        <dbReference type="Pfam" id="PF01765"/>
    </source>
</evidence>
<dbReference type="HAMAP" id="MF_00040">
    <property type="entry name" value="RRF"/>
    <property type="match status" value="1"/>
</dbReference>
<evidence type="ECO:0000313" key="8">
    <source>
        <dbReference type="EMBL" id="KKB96193.1"/>
    </source>
</evidence>
<dbReference type="Gene3D" id="3.30.1360.40">
    <property type="match status" value="1"/>
</dbReference>
<dbReference type="GO" id="GO:0002184">
    <property type="term" value="P:cytoplasmic translational termination"/>
    <property type="evidence" value="ECO:0007669"/>
    <property type="project" value="TreeGrafter"/>
</dbReference>
<comment type="function">
    <text evidence="5 6">Responsible for the release of ribosomes from messenger RNA at the termination of protein biosynthesis. May increase the efficiency of translation by recycling ribosomes from one round of translation to another.</text>
</comment>
<dbReference type="AlphaFoldDB" id="A0A0F5MN22"/>
<dbReference type="Proteomes" id="UP000033358">
    <property type="component" value="Unassembled WGS sequence"/>
</dbReference>
<name>A0A0F5MN22_9RICK</name>
<dbReference type="FunFam" id="1.10.132.20:FF:000001">
    <property type="entry name" value="Ribosome-recycling factor"/>
    <property type="match status" value="1"/>
</dbReference>
<dbReference type="GO" id="GO:0005829">
    <property type="term" value="C:cytosol"/>
    <property type="evidence" value="ECO:0007669"/>
    <property type="project" value="GOC"/>
</dbReference>
<dbReference type="PATRIC" id="fig|1607817.3.peg.713"/>
<keyword evidence="9" id="KW-1185">Reference proteome</keyword>
<organism evidence="8 9">
    <name type="scientific">Candidatus Arcanibacter lacustris</name>
    <dbReference type="NCBI Taxonomy" id="1607817"/>
    <lineage>
        <taxon>Bacteria</taxon>
        <taxon>Pseudomonadati</taxon>
        <taxon>Pseudomonadota</taxon>
        <taxon>Alphaproteobacteria</taxon>
        <taxon>Rickettsiales</taxon>
        <taxon>Candidatus Arcanibacter</taxon>
    </lineage>
</organism>
<feature type="domain" description="Ribosome recycling factor" evidence="7">
    <location>
        <begin position="22"/>
        <end position="184"/>
    </location>
</feature>
<evidence type="ECO:0000256" key="3">
    <source>
        <dbReference type="ARBA" id="ARBA00022490"/>
    </source>
</evidence>
<evidence type="ECO:0000256" key="6">
    <source>
        <dbReference type="HAMAP-Rule" id="MF_00040"/>
    </source>
</evidence>
<dbReference type="FunFam" id="3.30.1360.40:FF:000001">
    <property type="entry name" value="Ribosome-recycling factor"/>
    <property type="match status" value="1"/>
</dbReference>
<dbReference type="Pfam" id="PF01765">
    <property type="entry name" value="RRF"/>
    <property type="match status" value="1"/>
</dbReference>
<comment type="caution">
    <text evidence="8">The sequence shown here is derived from an EMBL/GenBank/DDBJ whole genome shotgun (WGS) entry which is preliminary data.</text>
</comment>
<comment type="similarity">
    <text evidence="2 6">Belongs to the RRF family.</text>
</comment>
<evidence type="ECO:0000256" key="1">
    <source>
        <dbReference type="ARBA" id="ARBA00004496"/>
    </source>
</evidence>
<comment type="subcellular location">
    <subcellularLocation>
        <location evidence="1 6">Cytoplasm</location>
    </subcellularLocation>
</comment>
<dbReference type="InterPro" id="IPR023584">
    <property type="entry name" value="Ribosome_recyc_fac_dom"/>
</dbReference>
<dbReference type="EMBL" id="JYHA01000120">
    <property type="protein sequence ID" value="KKB96193.1"/>
    <property type="molecule type" value="Genomic_DNA"/>
</dbReference>
<dbReference type="PANTHER" id="PTHR20982">
    <property type="entry name" value="RIBOSOME RECYCLING FACTOR"/>
    <property type="match status" value="1"/>
</dbReference>
<dbReference type="InterPro" id="IPR036191">
    <property type="entry name" value="RRF_sf"/>
</dbReference>
<proteinExistence type="inferred from homology"/>
<gene>
    <name evidence="6 8" type="primary">frr</name>
    <name evidence="8" type="ORF">SZ25_00713</name>
</gene>
<sequence>MDKTSLLNDLKKRMDGALASLDHDLKGVRTGRASANFLDSVVVEAYGDRMHLSQLATVTVPEARLINVQVWDKEMVKTVEKAIAHADLGVNPSADGASIRVPLPILSQERRNELVKIAAKHGETCKISVRNVRRDGMDQLKKMEKDSEISKDDHHSISEEIQKVTEDYVKKIDSVVTLKEKDILNN</sequence>
<evidence type="ECO:0000256" key="5">
    <source>
        <dbReference type="ARBA" id="ARBA00025050"/>
    </source>
</evidence>